<name>A0A2P2P9R0_RHIMU</name>
<reference evidence="1" key="1">
    <citation type="submission" date="2018-02" db="EMBL/GenBank/DDBJ databases">
        <title>Rhizophora mucronata_Transcriptome.</title>
        <authorList>
            <person name="Meera S.P."/>
            <person name="Sreeshan A."/>
            <person name="Augustine A."/>
        </authorList>
    </citation>
    <scope>NUCLEOTIDE SEQUENCE</scope>
    <source>
        <tissue evidence="1">Leaf</tissue>
    </source>
</reference>
<evidence type="ECO:0000313" key="1">
    <source>
        <dbReference type="EMBL" id="MBX51496.1"/>
    </source>
</evidence>
<protein>
    <submittedName>
        <fullName evidence="1">Uncharacterized protein</fullName>
    </submittedName>
</protein>
<organism evidence="1">
    <name type="scientific">Rhizophora mucronata</name>
    <name type="common">Asiatic mangrove</name>
    <dbReference type="NCBI Taxonomy" id="61149"/>
    <lineage>
        <taxon>Eukaryota</taxon>
        <taxon>Viridiplantae</taxon>
        <taxon>Streptophyta</taxon>
        <taxon>Embryophyta</taxon>
        <taxon>Tracheophyta</taxon>
        <taxon>Spermatophyta</taxon>
        <taxon>Magnoliopsida</taxon>
        <taxon>eudicotyledons</taxon>
        <taxon>Gunneridae</taxon>
        <taxon>Pentapetalae</taxon>
        <taxon>rosids</taxon>
        <taxon>fabids</taxon>
        <taxon>Malpighiales</taxon>
        <taxon>Rhizophoraceae</taxon>
        <taxon>Rhizophora</taxon>
    </lineage>
</organism>
<dbReference type="EMBL" id="GGEC01071012">
    <property type="protein sequence ID" value="MBX51496.1"/>
    <property type="molecule type" value="Transcribed_RNA"/>
</dbReference>
<proteinExistence type="predicted"/>
<sequence length="30" mass="3444">MPGLQTMAFLTKFKKCAVELATRHCDSFLR</sequence>
<accession>A0A2P2P9R0</accession>
<dbReference type="AlphaFoldDB" id="A0A2P2P9R0"/>